<accession>A0A2A4G7F0</accession>
<evidence type="ECO:0000313" key="2">
    <source>
        <dbReference type="EMBL" id="PCE64899.1"/>
    </source>
</evidence>
<dbReference type="Proteomes" id="UP000219559">
    <property type="component" value="Unassembled WGS sequence"/>
</dbReference>
<dbReference type="RefSeq" id="WP_097440179.1">
    <property type="nucleotide sequence ID" value="NZ_KZ300476.1"/>
</dbReference>
<feature type="transmembrane region" description="Helical" evidence="1">
    <location>
        <begin position="35"/>
        <end position="55"/>
    </location>
</feature>
<dbReference type="EMBL" id="NBWU01000002">
    <property type="protein sequence ID" value="PCE64899.1"/>
    <property type="molecule type" value="Genomic_DNA"/>
</dbReference>
<evidence type="ECO:0000313" key="3">
    <source>
        <dbReference type="Proteomes" id="UP000219559"/>
    </source>
</evidence>
<evidence type="ECO:0000256" key="1">
    <source>
        <dbReference type="SAM" id="Phobius"/>
    </source>
</evidence>
<protein>
    <submittedName>
        <fullName evidence="2">Uncharacterized protein</fullName>
    </submittedName>
</protein>
<comment type="caution">
    <text evidence="2">The sequence shown here is derived from an EMBL/GenBank/DDBJ whole genome shotgun (WGS) entry which is preliminary data.</text>
</comment>
<keyword evidence="1" id="KW-0472">Membrane</keyword>
<dbReference type="OrthoDB" id="840428at2"/>
<organism evidence="2 3">
    <name type="scientific">Sediminicola luteus</name>
    <dbReference type="NCBI Taxonomy" id="319238"/>
    <lineage>
        <taxon>Bacteria</taxon>
        <taxon>Pseudomonadati</taxon>
        <taxon>Bacteroidota</taxon>
        <taxon>Flavobacteriia</taxon>
        <taxon>Flavobacteriales</taxon>
        <taxon>Flavobacteriaceae</taxon>
        <taxon>Sediminicola</taxon>
    </lineage>
</organism>
<proteinExistence type="predicted"/>
<reference evidence="2 3" key="1">
    <citation type="submission" date="2017-04" db="EMBL/GenBank/DDBJ databases">
        <title>A new member of the family Flavobacteriaceae isolated from ascidians.</title>
        <authorList>
            <person name="Chen L."/>
        </authorList>
    </citation>
    <scope>NUCLEOTIDE SEQUENCE [LARGE SCALE GENOMIC DNA]</scope>
    <source>
        <strain evidence="2 3">HQA918</strain>
    </source>
</reference>
<gene>
    <name evidence="2" type="ORF">B7P33_06975</name>
</gene>
<sequence>MYASLFRLLYAALAWASLVGIYLASFTITLFEDRYLQADMVVALGVFPVASFWVFRFYRKHTAKPLVLAITFVLVAFLLDVLVTVPVFVIPAGGSYAGFFGNPMFYAVLVALFCVVYLYAQHFKAGVHKNHKRTSVRKTSAGKTS</sequence>
<feature type="transmembrane region" description="Helical" evidence="1">
    <location>
        <begin position="67"/>
        <end position="90"/>
    </location>
</feature>
<feature type="transmembrane region" description="Helical" evidence="1">
    <location>
        <begin position="7"/>
        <end position="29"/>
    </location>
</feature>
<name>A0A2A4G7F0_9FLAO</name>
<keyword evidence="1" id="KW-1133">Transmembrane helix</keyword>
<dbReference type="AlphaFoldDB" id="A0A2A4G7F0"/>
<keyword evidence="3" id="KW-1185">Reference proteome</keyword>
<feature type="transmembrane region" description="Helical" evidence="1">
    <location>
        <begin position="96"/>
        <end position="120"/>
    </location>
</feature>
<keyword evidence="1" id="KW-0812">Transmembrane</keyword>